<dbReference type="STRING" id="1460663.A0A177CE67"/>
<reference evidence="1 2" key="1">
    <citation type="submission" date="2016-05" db="EMBL/GenBank/DDBJ databases">
        <title>Comparative analysis of secretome profiles of manganese(II)-oxidizing ascomycete fungi.</title>
        <authorList>
            <consortium name="DOE Joint Genome Institute"/>
            <person name="Zeiner C.A."/>
            <person name="Purvine S.O."/>
            <person name="Zink E.M."/>
            <person name="Wu S."/>
            <person name="Pasa-Tolic L."/>
            <person name="Chaput D.L."/>
            <person name="Haridas S."/>
            <person name="Grigoriev I.V."/>
            <person name="Santelli C.M."/>
            <person name="Hansel C.M."/>
        </authorList>
    </citation>
    <scope>NUCLEOTIDE SEQUENCE [LARGE SCALE GENOMIC DNA]</scope>
    <source>
        <strain evidence="1 2">AP3s5-JAC2a</strain>
    </source>
</reference>
<dbReference type="OrthoDB" id="428577at2759"/>
<dbReference type="GeneID" id="28766480"/>
<evidence type="ECO:0000313" key="2">
    <source>
        <dbReference type="Proteomes" id="UP000077069"/>
    </source>
</evidence>
<accession>A0A177CE67</accession>
<gene>
    <name evidence="1" type="ORF">CC84DRAFT_1218423</name>
</gene>
<sequence length="159" mass="17881">MAKTSEKSTEVLVQALELLDDSAVRQLLQNDFDNVAQNEYEWLHELIEVGYSRSDIATLLMEEANDAPWIYSGPQDQLIQAMDSSSHESMLQGSLDVAFLSSPWTSRRHDIRTMVQQLCGLGGIAPISRSLQDWNGEVIFEKNFSISYFSTETCSGELL</sequence>
<evidence type="ECO:0000313" key="1">
    <source>
        <dbReference type="EMBL" id="OAG05030.1"/>
    </source>
</evidence>
<keyword evidence="2" id="KW-1185">Reference proteome</keyword>
<dbReference type="RefSeq" id="XP_018035395.1">
    <property type="nucleotide sequence ID" value="XM_018182994.1"/>
</dbReference>
<organism evidence="1 2">
    <name type="scientific">Paraphaeosphaeria sporulosa</name>
    <dbReference type="NCBI Taxonomy" id="1460663"/>
    <lineage>
        <taxon>Eukaryota</taxon>
        <taxon>Fungi</taxon>
        <taxon>Dikarya</taxon>
        <taxon>Ascomycota</taxon>
        <taxon>Pezizomycotina</taxon>
        <taxon>Dothideomycetes</taxon>
        <taxon>Pleosporomycetidae</taxon>
        <taxon>Pleosporales</taxon>
        <taxon>Massarineae</taxon>
        <taxon>Didymosphaeriaceae</taxon>
        <taxon>Paraphaeosphaeria</taxon>
    </lineage>
</organism>
<dbReference type="EMBL" id="KV441553">
    <property type="protein sequence ID" value="OAG05030.1"/>
    <property type="molecule type" value="Genomic_DNA"/>
</dbReference>
<dbReference type="AlphaFoldDB" id="A0A177CE67"/>
<proteinExistence type="predicted"/>
<protein>
    <submittedName>
        <fullName evidence="1">Uncharacterized protein</fullName>
    </submittedName>
</protein>
<dbReference type="InParanoid" id="A0A177CE67"/>
<dbReference type="Proteomes" id="UP000077069">
    <property type="component" value="Unassembled WGS sequence"/>
</dbReference>
<name>A0A177CE67_9PLEO</name>